<evidence type="ECO:0000313" key="3">
    <source>
        <dbReference type="Proteomes" id="UP001597139"/>
    </source>
</evidence>
<gene>
    <name evidence="2" type="ORF">ACFSAU_03685</name>
</gene>
<dbReference type="AlphaFoldDB" id="A0ABD6BPP3"/>
<sequence length="82" mass="8641">MRLGLLETVGMAASLVFAIPLGIYALERLLGGETLFGAAFLAVAVLMVLLPRYLTTPGDLPGKVVERAVGGVVAEPEEEEEE</sequence>
<keyword evidence="3" id="KW-1185">Reference proteome</keyword>
<proteinExistence type="predicted"/>
<protein>
    <submittedName>
        <fullName evidence="2">Uncharacterized protein</fullName>
    </submittedName>
</protein>
<reference evidence="2 3" key="1">
    <citation type="journal article" date="2019" name="Int. J. Syst. Evol. Microbiol.">
        <title>The Global Catalogue of Microorganisms (GCM) 10K type strain sequencing project: providing services to taxonomists for standard genome sequencing and annotation.</title>
        <authorList>
            <consortium name="The Broad Institute Genomics Platform"/>
            <consortium name="The Broad Institute Genome Sequencing Center for Infectious Disease"/>
            <person name="Wu L."/>
            <person name="Ma J."/>
        </authorList>
    </citation>
    <scope>NUCLEOTIDE SEQUENCE [LARGE SCALE GENOMIC DNA]</scope>
    <source>
        <strain evidence="2 3">CGMCC 1.12859</strain>
    </source>
</reference>
<comment type="caution">
    <text evidence="2">The sequence shown here is derived from an EMBL/GenBank/DDBJ whole genome shotgun (WGS) entry which is preliminary data.</text>
</comment>
<dbReference type="EMBL" id="JBHUCZ010000001">
    <property type="protein sequence ID" value="MFD1566584.1"/>
    <property type="molecule type" value="Genomic_DNA"/>
</dbReference>
<organism evidence="2 3">
    <name type="scientific">Halolamina litorea</name>
    <dbReference type="NCBI Taxonomy" id="1515593"/>
    <lineage>
        <taxon>Archaea</taxon>
        <taxon>Methanobacteriati</taxon>
        <taxon>Methanobacteriota</taxon>
        <taxon>Stenosarchaea group</taxon>
        <taxon>Halobacteria</taxon>
        <taxon>Halobacteriales</taxon>
        <taxon>Haloferacaceae</taxon>
    </lineage>
</organism>
<feature type="transmembrane region" description="Helical" evidence="1">
    <location>
        <begin position="34"/>
        <end position="54"/>
    </location>
</feature>
<accession>A0ABD6BPP3</accession>
<keyword evidence="1" id="KW-0472">Membrane</keyword>
<evidence type="ECO:0000313" key="2">
    <source>
        <dbReference type="EMBL" id="MFD1566584.1"/>
    </source>
</evidence>
<dbReference type="Proteomes" id="UP001597139">
    <property type="component" value="Unassembled WGS sequence"/>
</dbReference>
<dbReference type="Pfam" id="PF24377">
    <property type="entry name" value="DUF7533"/>
    <property type="match status" value="1"/>
</dbReference>
<keyword evidence="1" id="KW-0812">Transmembrane</keyword>
<dbReference type="RefSeq" id="WP_267645880.1">
    <property type="nucleotide sequence ID" value="NZ_JANHGR010000001.1"/>
</dbReference>
<name>A0ABD6BPP3_9EURY</name>
<keyword evidence="1" id="KW-1133">Transmembrane helix</keyword>
<dbReference type="InterPro" id="IPR055955">
    <property type="entry name" value="DUF7533"/>
</dbReference>
<evidence type="ECO:0000256" key="1">
    <source>
        <dbReference type="SAM" id="Phobius"/>
    </source>
</evidence>